<evidence type="ECO:0000256" key="2">
    <source>
        <dbReference type="ARBA" id="ARBA00023163"/>
    </source>
</evidence>
<reference evidence="5" key="1">
    <citation type="submission" date="2023-03" db="EMBL/GenBank/DDBJ databases">
        <title>Actinoallomurus iriomotensis NBRC 103681.</title>
        <authorList>
            <person name="Ichikawa N."/>
            <person name="Sato H."/>
            <person name="Tonouchi N."/>
        </authorList>
    </citation>
    <scope>NUCLEOTIDE SEQUENCE</scope>
    <source>
        <strain evidence="5">NBRC 103681</strain>
    </source>
</reference>
<dbReference type="InterPro" id="IPR036388">
    <property type="entry name" value="WH-like_DNA-bd_sf"/>
</dbReference>
<evidence type="ECO:0000256" key="3">
    <source>
        <dbReference type="SAM" id="MobiDB-lite"/>
    </source>
</evidence>
<sequence>MDDDRSDTCSPPEPAADAAQEGPPVSLTHELGELTRALLSATTVDGVLERIILAARYLIPAADVVSITLRERDGSFWTPAETDVEAAELDRRQYEAGEGPCMDAADPAGPAYAHSGDLATESAWPVFAREASAHGFASILSTALITVPEPPPFTAAMNIYSRERDALGDSARDTAFILATYASLALAALYRDADTERALNRSEADVGNLRKALDTRTIIGQATGILMARRGLSADEAFEVLVRASQNHNVKLARLAELLARHPDAADRL</sequence>
<proteinExistence type="predicted"/>
<dbReference type="SUPFAM" id="SSF52172">
    <property type="entry name" value="CheY-like"/>
    <property type="match status" value="1"/>
</dbReference>
<dbReference type="InterPro" id="IPR005561">
    <property type="entry name" value="ANTAR"/>
</dbReference>
<dbReference type="InterPro" id="IPR011006">
    <property type="entry name" value="CheY-like_superfamily"/>
</dbReference>
<dbReference type="EMBL" id="BSTJ01000012">
    <property type="protein sequence ID" value="GLY79817.1"/>
    <property type="molecule type" value="Genomic_DNA"/>
</dbReference>
<dbReference type="PROSITE" id="PS50921">
    <property type="entry name" value="ANTAR"/>
    <property type="match status" value="1"/>
</dbReference>
<feature type="region of interest" description="Disordered" evidence="3">
    <location>
        <begin position="1"/>
        <end position="23"/>
    </location>
</feature>
<dbReference type="GO" id="GO:0003723">
    <property type="term" value="F:RNA binding"/>
    <property type="evidence" value="ECO:0007669"/>
    <property type="project" value="InterPro"/>
</dbReference>
<protein>
    <recommendedName>
        <fullName evidence="4">ANTAR domain-containing protein</fullName>
    </recommendedName>
</protein>
<dbReference type="Gene3D" id="1.10.10.10">
    <property type="entry name" value="Winged helix-like DNA-binding domain superfamily/Winged helix DNA-binding domain"/>
    <property type="match status" value="1"/>
</dbReference>
<comment type="caution">
    <text evidence="5">The sequence shown here is derived from an EMBL/GenBank/DDBJ whole genome shotgun (WGS) entry which is preliminary data.</text>
</comment>
<dbReference type="InterPro" id="IPR029016">
    <property type="entry name" value="GAF-like_dom_sf"/>
</dbReference>
<dbReference type="SMART" id="SM01012">
    <property type="entry name" value="ANTAR"/>
    <property type="match status" value="1"/>
</dbReference>
<feature type="domain" description="ANTAR" evidence="4">
    <location>
        <begin position="199"/>
        <end position="260"/>
    </location>
</feature>
<gene>
    <name evidence="5" type="ORF">Airi01_080840</name>
</gene>
<evidence type="ECO:0000313" key="6">
    <source>
        <dbReference type="Proteomes" id="UP001165135"/>
    </source>
</evidence>
<dbReference type="InterPro" id="IPR012074">
    <property type="entry name" value="GAF_ANTAR"/>
</dbReference>
<dbReference type="Gene3D" id="3.30.450.40">
    <property type="match status" value="1"/>
</dbReference>
<dbReference type="RefSeq" id="WP_285631853.1">
    <property type="nucleotide sequence ID" value="NZ_BSTJ01000012.1"/>
</dbReference>
<accession>A0A9W6RTG0</accession>
<keyword evidence="2" id="KW-0804">Transcription</keyword>
<dbReference type="SUPFAM" id="SSF55781">
    <property type="entry name" value="GAF domain-like"/>
    <property type="match status" value="1"/>
</dbReference>
<dbReference type="AlphaFoldDB" id="A0A9W6RTG0"/>
<name>A0A9W6RTG0_9ACTN</name>
<evidence type="ECO:0000313" key="5">
    <source>
        <dbReference type="EMBL" id="GLY79817.1"/>
    </source>
</evidence>
<dbReference type="Proteomes" id="UP001165135">
    <property type="component" value="Unassembled WGS sequence"/>
</dbReference>
<dbReference type="Pfam" id="PF03861">
    <property type="entry name" value="ANTAR"/>
    <property type="match status" value="1"/>
</dbReference>
<organism evidence="5 6">
    <name type="scientific">Actinoallomurus iriomotensis</name>
    <dbReference type="NCBI Taxonomy" id="478107"/>
    <lineage>
        <taxon>Bacteria</taxon>
        <taxon>Bacillati</taxon>
        <taxon>Actinomycetota</taxon>
        <taxon>Actinomycetes</taxon>
        <taxon>Streptosporangiales</taxon>
        <taxon>Thermomonosporaceae</taxon>
        <taxon>Actinoallomurus</taxon>
    </lineage>
</organism>
<evidence type="ECO:0000256" key="1">
    <source>
        <dbReference type="ARBA" id="ARBA00023015"/>
    </source>
</evidence>
<dbReference type="PIRSF" id="PIRSF036625">
    <property type="entry name" value="GAF_ANTAR"/>
    <property type="match status" value="1"/>
</dbReference>
<keyword evidence="1" id="KW-0805">Transcription regulation</keyword>
<evidence type="ECO:0000259" key="4">
    <source>
        <dbReference type="PROSITE" id="PS50921"/>
    </source>
</evidence>